<dbReference type="InterPro" id="IPR043504">
    <property type="entry name" value="Peptidase_S1_PA_chymotrypsin"/>
</dbReference>
<sequence>MEPLETVEMEPEDDYSTELQKSSLNSEICGKVLQNTRIIGGDLAKEKAYPWLGAVASSIGSTPFCGAAIINERFLITAAHCVRRREPKRVSVLVKKWKRFLDSSELRLRLENITIHPEYNDTTQFNDIAILKTRRSMADLFSEPDGRVRPVCLPTARCSGADPARPACYAGQRASVAGWGISNTALYSSPSALLHVQLPILENAACRASYHHIFRITDRMLCAGVDKGGRDTCQGDSGGPLAVTNEDGVFTMVGVVSFGKGCAEPGSPGVYTRVSEYLDWIIETTRL</sequence>
<evidence type="ECO:0000256" key="6">
    <source>
        <dbReference type="ARBA" id="ARBA00022825"/>
    </source>
</evidence>
<evidence type="ECO:0000313" key="12">
    <source>
        <dbReference type="EMBL" id="KAF0292427.1"/>
    </source>
</evidence>
<evidence type="ECO:0000256" key="8">
    <source>
        <dbReference type="ARBA" id="ARBA00052079"/>
    </source>
</evidence>
<dbReference type="GO" id="GO:0004252">
    <property type="term" value="F:serine-type endopeptidase activity"/>
    <property type="evidence" value="ECO:0007669"/>
    <property type="project" value="InterPro"/>
</dbReference>
<evidence type="ECO:0000256" key="3">
    <source>
        <dbReference type="ARBA" id="ARBA00022729"/>
    </source>
</evidence>
<dbReference type="PROSITE" id="PS00135">
    <property type="entry name" value="TRYPSIN_SER"/>
    <property type="match status" value="1"/>
</dbReference>
<evidence type="ECO:0000259" key="11">
    <source>
        <dbReference type="PROSITE" id="PS50240"/>
    </source>
</evidence>
<dbReference type="CDD" id="cd00190">
    <property type="entry name" value="Tryp_SPc"/>
    <property type="match status" value="1"/>
</dbReference>
<keyword evidence="3" id="KW-0732">Signal</keyword>
<dbReference type="PANTHER" id="PTHR24252:SF7">
    <property type="entry name" value="HYALIN"/>
    <property type="match status" value="1"/>
</dbReference>
<dbReference type="GO" id="GO:0042381">
    <property type="term" value="P:hemolymph coagulation"/>
    <property type="evidence" value="ECO:0007669"/>
    <property type="project" value="UniProtKB-KW"/>
</dbReference>
<dbReference type="Gene3D" id="2.40.10.10">
    <property type="entry name" value="Trypsin-like serine proteases"/>
    <property type="match status" value="1"/>
</dbReference>
<dbReference type="EMBL" id="VIIS01001813">
    <property type="protein sequence ID" value="KAF0292427.1"/>
    <property type="molecule type" value="Genomic_DNA"/>
</dbReference>
<feature type="domain" description="Peptidase S1" evidence="11">
    <location>
        <begin position="38"/>
        <end position="286"/>
    </location>
</feature>
<dbReference type="PRINTS" id="PR00722">
    <property type="entry name" value="CHYMOTRYPSIN"/>
</dbReference>
<dbReference type="GO" id="GO:0006508">
    <property type="term" value="P:proteolysis"/>
    <property type="evidence" value="ECO:0007669"/>
    <property type="project" value="UniProtKB-KW"/>
</dbReference>
<dbReference type="InterPro" id="IPR009003">
    <property type="entry name" value="Peptidase_S1_PA"/>
</dbReference>
<dbReference type="Proteomes" id="UP000440578">
    <property type="component" value="Unassembled WGS sequence"/>
</dbReference>
<keyword evidence="5" id="KW-0353">Hemolymph clotting</keyword>
<dbReference type="Pfam" id="PF00089">
    <property type="entry name" value="Trypsin"/>
    <property type="match status" value="1"/>
</dbReference>
<dbReference type="EC" id="3.4.21.84" evidence="9"/>
<evidence type="ECO:0000256" key="7">
    <source>
        <dbReference type="ARBA" id="ARBA00023157"/>
    </source>
</evidence>
<dbReference type="AlphaFoldDB" id="A0A6A4V829"/>
<dbReference type="SMART" id="SM00020">
    <property type="entry name" value="Tryp_SPc"/>
    <property type="match status" value="1"/>
</dbReference>
<evidence type="ECO:0000313" key="13">
    <source>
        <dbReference type="Proteomes" id="UP000440578"/>
    </source>
</evidence>
<evidence type="ECO:0000256" key="5">
    <source>
        <dbReference type="ARBA" id="ARBA00022820"/>
    </source>
</evidence>
<proteinExistence type="predicted"/>
<dbReference type="InterPro" id="IPR018114">
    <property type="entry name" value="TRYPSIN_HIS"/>
</dbReference>
<keyword evidence="7" id="KW-1015">Disulfide bond</keyword>
<keyword evidence="6 10" id="KW-0720">Serine protease</keyword>
<dbReference type="SUPFAM" id="SSF50494">
    <property type="entry name" value="Trypsin-like serine proteases"/>
    <property type="match status" value="1"/>
</dbReference>
<dbReference type="PROSITE" id="PS00134">
    <property type="entry name" value="TRYPSIN_HIS"/>
    <property type="match status" value="1"/>
</dbReference>
<reference evidence="12 13" key="1">
    <citation type="submission" date="2019-07" db="EMBL/GenBank/DDBJ databases">
        <title>Draft genome assembly of a fouling barnacle, Amphibalanus amphitrite (Darwin, 1854): The first reference genome for Thecostraca.</title>
        <authorList>
            <person name="Kim W."/>
        </authorList>
    </citation>
    <scope>NUCLEOTIDE SEQUENCE [LARGE SCALE GENOMIC DNA]</scope>
    <source>
        <strain evidence="12">SNU_AA5</strain>
        <tissue evidence="12">Soma without cirri and trophi</tissue>
    </source>
</reference>
<comment type="catalytic activity">
    <reaction evidence="8">
        <text>Selective cleavage of 103-Arg-|-Ser-104 and 124-Ile-|-Ile-125 bonds in Limulus clotting factor B to form activated factor B. Cleavage of -Pro-Arg-|-Xaa- bonds in synthetic substrates.</text>
        <dbReference type="EC" id="3.4.21.84"/>
    </reaction>
</comment>
<dbReference type="InterPro" id="IPR001254">
    <property type="entry name" value="Trypsin_dom"/>
</dbReference>
<gene>
    <name evidence="12" type="primary">PCE_9</name>
    <name evidence="12" type="ORF">FJT64_009572</name>
</gene>
<dbReference type="InterPro" id="IPR033116">
    <property type="entry name" value="TRYPSIN_SER"/>
</dbReference>
<evidence type="ECO:0000256" key="1">
    <source>
        <dbReference type="ARBA" id="ARBA00022659"/>
    </source>
</evidence>
<accession>A0A6A4V829</accession>
<evidence type="ECO:0000256" key="4">
    <source>
        <dbReference type="ARBA" id="ARBA00022801"/>
    </source>
</evidence>
<dbReference type="PANTHER" id="PTHR24252">
    <property type="entry name" value="ACROSIN-RELATED"/>
    <property type="match status" value="1"/>
</dbReference>
<dbReference type="InterPro" id="IPR001314">
    <property type="entry name" value="Peptidase_S1A"/>
</dbReference>
<keyword evidence="13" id="KW-1185">Reference proteome</keyword>
<keyword evidence="2 10" id="KW-0645">Protease</keyword>
<organism evidence="12 13">
    <name type="scientific">Amphibalanus amphitrite</name>
    <name type="common">Striped barnacle</name>
    <name type="synonym">Balanus amphitrite</name>
    <dbReference type="NCBI Taxonomy" id="1232801"/>
    <lineage>
        <taxon>Eukaryota</taxon>
        <taxon>Metazoa</taxon>
        <taxon>Ecdysozoa</taxon>
        <taxon>Arthropoda</taxon>
        <taxon>Crustacea</taxon>
        <taxon>Multicrustacea</taxon>
        <taxon>Cirripedia</taxon>
        <taxon>Thoracica</taxon>
        <taxon>Thoracicalcarea</taxon>
        <taxon>Balanomorpha</taxon>
        <taxon>Balanoidea</taxon>
        <taxon>Balanidae</taxon>
        <taxon>Amphibalaninae</taxon>
        <taxon>Amphibalanus</taxon>
    </lineage>
</organism>
<dbReference type="OrthoDB" id="10059102at2759"/>
<protein>
    <recommendedName>
        <fullName evidence="9">limulus clotting factor C</fullName>
        <ecNumber evidence="9">3.4.21.84</ecNumber>
    </recommendedName>
</protein>
<name>A0A6A4V829_AMPAM</name>
<dbReference type="PROSITE" id="PS50240">
    <property type="entry name" value="TRYPSIN_DOM"/>
    <property type="match status" value="1"/>
</dbReference>
<evidence type="ECO:0000256" key="2">
    <source>
        <dbReference type="ARBA" id="ARBA00022670"/>
    </source>
</evidence>
<evidence type="ECO:0000256" key="9">
    <source>
        <dbReference type="ARBA" id="ARBA00066707"/>
    </source>
</evidence>
<keyword evidence="4 10" id="KW-0378">Hydrolase</keyword>
<evidence type="ECO:0000256" key="10">
    <source>
        <dbReference type="RuleBase" id="RU363034"/>
    </source>
</evidence>
<comment type="caution">
    <text evidence="12">The sequence shown here is derived from an EMBL/GenBank/DDBJ whole genome shotgun (WGS) entry which is preliminary data.</text>
</comment>
<keyword evidence="1" id="KW-0768">Sushi</keyword>
<dbReference type="FunFam" id="2.40.10.10:FF:000120">
    <property type="entry name" value="Putative serine protease"/>
    <property type="match status" value="1"/>
</dbReference>